<evidence type="ECO:0000256" key="8">
    <source>
        <dbReference type="ARBA" id="ARBA00023015"/>
    </source>
</evidence>
<evidence type="ECO:0000256" key="16">
    <source>
        <dbReference type="ARBA" id="ARBA00080154"/>
    </source>
</evidence>
<keyword evidence="10" id="KW-0804">Transcription</keyword>
<dbReference type="GO" id="GO:1990316">
    <property type="term" value="C:Atg1/ULK1 kinase complex"/>
    <property type="evidence" value="ECO:0007669"/>
    <property type="project" value="TreeGrafter"/>
</dbReference>
<reference evidence="18" key="1">
    <citation type="journal article" date="2023" name="Insect Mol. Biol.">
        <title>Genome sequencing provides insights into the evolution of gene families encoding plant cell wall-degrading enzymes in longhorned beetles.</title>
        <authorList>
            <person name="Shin N.R."/>
            <person name="Okamura Y."/>
            <person name="Kirsch R."/>
            <person name="Pauchet Y."/>
        </authorList>
    </citation>
    <scope>NUCLEOTIDE SEQUENCE</scope>
    <source>
        <strain evidence="18">AMC_N1</strain>
    </source>
</reference>
<dbReference type="GO" id="GO:0061709">
    <property type="term" value="P:reticulophagy"/>
    <property type="evidence" value="ECO:0007669"/>
    <property type="project" value="TreeGrafter"/>
</dbReference>
<dbReference type="GO" id="GO:0005634">
    <property type="term" value="C:nucleus"/>
    <property type="evidence" value="ECO:0007669"/>
    <property type="project" value="UniProtKB-SubCell"/>
</dbReference>
<dbReference type="GO" id="GO:0034727">
    <property type="term" value="P:piecemeal microautophagy of the nucleus"/>
    <property type="evidence" value="ECO:0007669"/>
    <property type="project" value="TreeGrafter"/>
</dbReference>
<dbReference type="GO" id="GO:0034045">
    <property type="term" value="C:phagophore assembly site membrane"/>
    <property type="evidence" value="ECO:0007669"/>
    <property type="project" value="TreeGrafter"/>
</dbReference>
<evidence type="ECO:0000256" key="6">
    <source>
        <dbReference type="ARBA" id="ARBA00022553"/>
    </source>
</evidence>
<dbReference type="Pfam" id="PF04108">
    <property type="entry name" value="ATG17_like"/>
    <property type="match status" value="1"/>
</dbReference>
<dbReference type="InterPro" id="IPR040040">
    <property type="entry name" value="ATG11"/>
</dbReference>
<evidence type="ECO:0000256" key="12">
    <source>
        <dbReference type="ARBA" id="ARBA00023242"/>
    </source>
</evidence>
<evidence type="ECO:0000313" key="18">
    <source>
        <dbReference type="EMBL" id="KAJ8961272.1"/>
    </source>
</evidence>
<evidence type="ECO:0000256" key="13">
    <source>
        <dbReference type="ARBA" id="ARBA00023306"/>
    </source>
</evidence>
<dbReference type="FunFam" id="3.10.20.90:FF:000049">
    <property type="entry name" value="RB1-inducible coiled-coil protein 1 isoform X1"/>
    <property type="match status" value="1"/>
</dbReference>
<evidence type="ECO:0000256" key="15">
    <source>
        <dbReference type="ARBA" id="ARBA00069790"/>
    </source>
</evidence>
<evidence type="ECO:0000259" key="17">
    <source>
        <dbReference type="Pfam" id="PF04108"/>
    </source>
</evidence>
<dbReference type="GO" id="GO:0034517">
    <property type="term" value="P:ribophagy"/>
    <property type="evidence" value="ECO:0007669"/>
    <property type="project" value="TreeGrafter"/>
</dbReference>
<evidence type="ECO:0000256" key="9">
    <source>
        <dbReference type="ARBA" id="ARBA00023054"/>
    </source>
</evidence>
<dbReference type="AlphaFoldDB" id="A0AAV8ZD79"/>
<keyword evidence="9" id="KW-0175">Coiled coil</keyword>
<evidence type="ECO:0000256" key="4">
    <source>
        <dbReference type="ARBA" id="ARBA00004514"/>
    </source>
</evidence>
<gene>
    <name evidence="18" type="ORF">NQ318_008957</name>
</gene>
<dbReference type="GO" id="GO:0060090">
    <property type="term" value="F:molecular adaptor activity"/>
    <property type="evidence" value="ECO:0007669"/>
    <property type="project" value="TreeGrafter"/>
</dbReference>
<dbReference type="GO" id="GO:0008285">
    <property type="term" value="P:negative regulation of cell population proliferation"/>
    <property type="evidence" value="ECO:0007669"/>
    <property type="project" value="UniProtKB-ARBA"/>
</dbReference>
<name>A0AAV8ZD79_9CUCU</name>
<evidence type="ECO:0000313" key="19">
    <source>
        <dbReference type="Proteomes" id="UP001162162"/>
    </source>
</evidence>
<dbReference type="GO" id="GO:0019901">
    <property type="term" value="F:protein kinase binding"/>
    <property type="evidence" value="ECO:0007669"/>
    <property type="project" value="UniProtKB-ARBA"/>
</dbReference>
<evidence type="ECO:0000256" key="14">
    <source>
        <dbReference type="ARBA" id="ARBA00053494"/>
    </source>
</evidence>
<keyword evidence="6" id="KW-0597">Phosphoprotein</keyword>
<sequence>MLYVFHVDLGQMMTFDMSLALESIANLKLYIEKTCGTIPADKQVLLISGGECLDPNKRVCSYSAGTDTNPIFLFNKALIEEKTPPVIDDEVDCDQDLYKELAHYINSESSYNTVVKRTELAHEYYERARNQLRECENIVLDQHLQQQGWSAVFANLEDILTEFTKRTEVFEKSFSDYMAERDSYLKFLTYFTDDLEVLQKIPVLPVLLEAEKEKAEEEPSKNELTAIFHETEKDKEVTLFEWISAADNKSTMEQLYEHCSKGLEQFDVHIFQSIKENIARLFKDIKKPQAREVQGIGDRLFGLETLKVEAKEIVQQLYDLAQSFLKNQISVNSEKDQMILDELCTSHRAQLLLINTTYQKLKGIKQRCFNAKKELIKSLHSRLRWVMSIEDNIIQVDQTLVIYHENLKRLRRHLEVLQQIHLAPAAYLSTVTEVFRRRTFSQSFLLWASELACHLLTIHNEEVTRRKEFQAQYEGHFLNSLFPGMGDLPPSFATQAPAIFDSNLPKITEEDVERLRRELPDWRTT</sequence>
<comment type="subcellular location">
    <subcellularLocation>
        <location evidence="4">Cytoplasm</location>
        <location evidence="4">Cytosol</location>
    </subcellularLocation>
    <subcellularLocation>
        <location evidence="3">Lysosome</location>
    </subcellularLocation>
    <subcellularLocation>
        <location evidence="1">Nucleus</location>
    </subcellularLocation>
    <subcellularLocation>
        <location evidence="2">Preautophagosomal structure</location>
    </subcellularLocation>
</comment>
<dbReference type="GO" id="GO:0005829">
    <property type="term" value="C:cytosol"/>
    <property type="evidence" value="ECO:0007669"/>
    <property type="project" value="UniProtKB-SubCell"/>
</dbReference>
<keyword evidence="5" id="KW-0963">Cytoplasm</keyword>
<comment type="function">
    <text evidence="14">Involved in autophagy. Regulates early events but also late events of autophagosome formation through direct interaction with Atg16L1. Required for the formation of the autophagosome-like double-membrane structure that surrounds the Salmonella-containing vacuole (SCV) during S.typhimurium infection and subsequent xenophagy. Involved in repair of DNA damage caused by ionizing radiation, which subsequently improves cell survival by decreasing apoptosis. Inhibits PTK2/FAK1 and PTK2B/PYK2 kinase activity, affecting their downstream signaling pathways. Plays a role as a modulator of TGF-beta-signaling by restricting substrate specificity of RNF111. Functions as a DNA-binding transcription factor. Is a potent regulator of the RB1 pathway through induction of RB1 expression. Plays a crucial role in muscular differentiation. Plays an indispensable role in fetal hematopoiesis and in the regulation of neuronal homeostasis.</text>
</comment>
<evidence type="ECO:0000256" key="10">
    <source>
        <dbReference type="ARBA" id="ARBA00023163"/>
    </source>
</evidence>
<dbReference type="Proteomes" id="UP001162162">
    <property type="component" value="Unassembled WGS sequence"/>
</dbReference>
<keyword evidence="19" id="KW-1185">Reference proteome</keyword>
<dbReference type="GO" id="GO:0000422">
    <property type="term" value="P:autophagy of mitochondrion"/>
    <property type="evidence" value="ECO:0007669"/>
    <property type="project" value="TreeGrafter"/>
</dbReference>
<dbReference type="PANTHER" id="PTHR13222">
    <property type="entry name" value="RB1-INDUCIBLE COILED-COIL"/>
    <property type="match status" value="1"/>
</dbReference>
<dbReference type="PANTHER" id="PTHR13222:SF1">
    <property type="entry name" value="RB1-INDUCIBLE COILED-COIL PROTEIN 1"/>
    <property type="match status" value="1"/>
</dbReference>
<dbReference type="GO" id="GO:0031090">
    <property type="term" value="C:organelle membrane"/>
    <property type="evidence" value="ECO:0007669"/>
    <property type="project" value="UniProtKB-ARBA"/>
</dbReference>
<keyword evidence="11" id="KW-0458">Lysosome</keyword>
<keyword evidence="7" id="KW-0072">Autophagy</keyword>
<dbReference type="EMBL" id="JAPWTK010000006">
    <property type="protein sequence ID" value="KAJ8961272.1"/>
    <property type="molecule type" value="Genomic_DNA"/>
</dbReference>
<dbReference type="InterPro" id="IPR045326">
    <property type="entry name" value="ATG17-like_dom"/>
</dbReference>
<dbReference type="Gene3D" id="3.10.20.90">
    <property type="entry name" value="Phosphatidylinositol 3-kinase Catalytic Subunit, Chain A, domain 1"/>
    <property type="match status" value="1"/>
</dbReference>
<dbReference type="GO" id="GO:0061723">
    <property type="term" value="P:glycophagy"/>
    <property type="evidence" value="ECO:0007669"/>
    <property type="project" value="TreeGrafter"/>
</dbReference>
<proteinExistence type="predicted"/>
<dbReference type="CDD" id="cd17060">
    <property type="entry name" value="Ubl_RB1CC1"/>
    <property type="match status" value="1"/>
</dbReference>
<evidence type="ECO:0000256" key="1">
    <source>
        <dbReference type="ARBA" id="ARBA00004123"/>
    </source>
</evidence>
<evidence type="ECO:0000256" key="7">
    <source>
        <dbReference type="ARBA" id="ARBA00023006"/>
    </source>
</evidence>
<organism evidence="18 19">
    <name type="scientific">Aromia moschata</name>
    <dbReference type="NCBI Taxonomy" id="1265417"/>
    <lineage>
        <taxon>Eukaryota</taxon>
        <taxon>Metazoa</taxon>
        <taxon>Ecdysozoa</taxon>
        <taxon>Arthropoda</taxon>
        <taxon>Hexapoda</taxon>
        <taxon>Insecta</taxon>
        <taxon>Pterygota</taxon>
        <taxon>Neoptera</taxon>
        <taxon>Endopterygota</taxon>
        <taxon>Coleoptera</taxon>
        <taxon>Polyphaga</taxon>
        <taxon>Cucujiformia</taxon>
        <taxon>Chrysomeloidea</taxon>
        <taxon>Cerambycidae</taxon>
        <taxon>Cerambycinae</taxon>
        <taxon>Callichromatini</taxon>
        <taxon>Aromia</taxon>
    </lineage>
</organism>
<feature type="domain" description="Autophagy protein ATG17-like" evidence="17">
    <location>
        <begin position="117"/>
        <end position="478"/>
    </location>
</feature>
<keyword evidence="8" id="KW-0805">Transcription regulation</keyword>
<evidence type="ECO:0000256" key="11">
    <source>
        <dbReference type="ARBA" id="ARBA00023228"/>
    </source>
</evidence>
<evidence type="ECO:0000256" key="5">
    <source>
        <dbReference type="ARBA" id="ARBA00022490"/>
    </source>
</evidence>
<accession>A0AAV8ZD79</accession>
<dbReference type="GO" id="GO:0000045">
    <property type="term" value="P:autophagosome assembly"/>
    <property type="evidence" value="ECO:0007669"/>
    <property type="project" value="InterPro"/>
</dbReference>
<keyword evidence="12" id="KW-0539">Nucleus</keyword>
<protein>
    <recommendedName>
        <fullName evidence="15">RB1-inducible coiled-coil protein 1</fullName>
    </recommendedName>
    <alternativeName>
        <fullName evidence="16">FAK family kinase-interacting protein of 200 kDa</fullName>
    </alternativeName>
</protein>
<evidence type="ECO:0000256" key="2">
    <source>
        <dbReference type="ARBA" id="ARBA00004329"/>
    </source>
</evidence>
<comment type="caution">
    <text evidence="18">The sequence shown here is derived from an EMBL/GenBank/DDBJ whole genome shotgun (WGS) entry which is preliminary data.</text>
</comment>
<evidence type="ECO:0000256" key="3">
    <source>
        <dbReference type="ARBA" id="ARBA00004371"/>
    </source>
</evidence>
<keyword evidence="13" id="KW-0131">Cell cycle</keyword>
<dbReference type="GO" id="GO:0005764">
    <property type="term" value="C:lysosome"/>
    <property type="evidence" value="ECO:0007669"/>
    <property type="project" value="UniProtKB-SubCell"/>
</dbReference>